<dbReference type="InterPro" id="IPR050834">
    <property type="entry name" value="Glycosyltransf_2"/>
</dbReference>
<dbReference type="InterPro" id="IPR029044">
    <property type="entry name" value="Nucleotide-diphossugar_trans"/>
</dbReference>
<feature type="domain" description="Glycosyltransferase 2-like" evidence="1">
    <location>
        <begin position="42"/>
        <end position="182"/>
    </location>
</feature>
<dbReference type="EMBL" id="MHWW01000003">
    <property type="protein sequence ID" value="OHB16209.1"/>
    <property type="molecule type" value="Genomic_DNA"/>
</dbReference>
<comment type="caution">
    <text evidence="2">The sequence shown here is derived from an EMBL/GenBank/DDBJ whole genome shotgun (WGS) entry which is preliminary data.</text>
</comment>
<dbReference type="PANTHER" id="PTHR43685:SF11">
    <property type="entry name" value="GLYCOSYLTRANSFERASE TAGX-RELATED"/>
    <property type="match status" value="1"/>
</dbReference>
<dbReference type="InterPro" id="IPR001173">
    <property type="entry name" value="Glyco_trans_2-like"/>
</dbReference>
<evidence type="ECO:0000259" key="1">
    <source>
        <dbReference type="Pfam" id="PF00535"/>
    </source>
</evidence>
<gene>
    <name evidence="2" type="ORF">A2431_02255</name>
</gene>
<dbReference type="PANTHER" id="PTHR43685">
    <property type="entry name" value="GLYCOSYLTRANSFERASE"/>
    <property type="match status" value="1"/>
</dbReference>
<dbReference type="AlphaFoldDB" id="A0A1G2V3L4"/>
<accession>A0A1G2V3L4</accession>
<evidence type="ECO:0000313" key="3">
    <source>
        <dbReference type="Proteomes" id="UP000177697"/>
    </source>
</evidence>
<evidence type="ECO:0000313" key="2">
    <source>
        <dbReference type="EMBL" id="OHB16209.1"/>
    </source>
</evidence>
<reference evidence="2 3" key="1">
    <citation type="journal article" date="2016" name="Nat. Commun.">
        <title>Thousands of microbial genomes shed light on interconnected biogeochemical processes in an aquifer system.</title>
        <authorList>
            <person name="Anantharaman K."/>
            <person name="Brown C.T."/>
            <person name="Hug L.A."/>
            <person name="Sharon I."/>
            <person name="Castelle C.J."/>
            <person name="Probst A.J."/>
            <person name="Thomas B.C."/>
            <person name="Singh A."/>
            <person name="Wilkins M.J."/>
            <person name="Karaoz U."/>
            <person name="Brodie E.L."/>
            <person name="Williams K.H."/>
            <person name="Hubbard S.S."/>
            <person name="Banfield J.F."/>
        </authorList>
    </citation>
    <scope>NUCLEOTIDE SEQUENCE [LARGE SCALE GENOMIC DNA]</scope>
</reference>
<proteinExistence type="predicted"/>
<name>A0A1G2V3L4_9BACT</name>
<protein>
    <recommendedName>
        <fullName evidence="1">Glycosyltransferase 2-like domain-containing protein</fullName>
    </recommendedName>
</protein>
<dbReference type="SUPFAM" id="SSF53448">
    <property type="entry name" value="Nucleotide-diphospho-sugar transferases"/>
    <property type="match status" value="1"/>
</dbReference>
<dbReference type="Proteomes" id="UP000177697">
    <property type="component" value="Unassembled WGS sequence"/>
</dbReference>
<organism evidence="2 3">
    <name type="scientific">Candidatus Zambryskibacteria bacterium RIFOXYC1_FULL_39_10</name>
    <dbReference type="NCBI Taxonomy" id="1802779"/>
    <lineage>
        <taxon>Bacteria</taxon>
        <taxon>Candidatus Zambryskiibacteriota</taxon>
    </lineage>
</organism>
<dbReference type="Pfam" id="PF00535">
    <property type="entry name" value="Glycos_transf_2"/>
    <property type="match status" value="1"/>
</dbReference>
<sequence length="287" mass="33934">MNHLISGFNALRYALTEPFLLQLERFKHEKEYSDKDQQPLISICLPTYNRSKLLIERSVPSVLNQTYKNFELIIIGDHCTDDTEKNISKITDKRIRFYNIPKRSYRYPPTTENHWFAGPVIANNEALKMVKGEWITRIDDDDIWTPDHLEVLLEFAEKGDYEFISAQYIEERHGQRRVVDGEMADGPYFNPKNHAKINIGPKLGGVQTWFYRSYLKFFKYNINCWRKSWNRVNDIDLEYRIYKAGTRIGFLNKVVGYILPRPGEETVGLEAYKSTSKEKLEHFEFKK</sequence>
<dbReference type="Gene3D" id="3.90.550.10">
    <property type="entry name" value="Spore Coat Polysaccharide Biosynthesis Protein SpsA, Chain A"/>
    <property type="match status" value="1"/>
</dbReference>